<evidence type="ECO:0000313" key="4">
    <source>
        <dbReference type="Proteomes" id="UP000230084"/>
    </source>
</evidence>
<sequence length="180" mass="20253">MRGVQLREGEQIVHVEYASLLPRIPWLLVGLFLTITPFFFFFPFFSFGVAGLIPLLLVVCLGLGVIIRTTIRWRGTVCVLTNVRIFSLQQRGFMDRRVNSAALETIQDAGHRRYGTIGSLFSLGSVRVLFRGVAPTMHFDRIRRPEVLHAIIVELSGATRGAPSSRQTTFERVHLDSQPS</sequence>
<dbReference type="AlphaFoldDB" id="A0A2H0RLR3"/>
<accession>A0A2H0RLR3</accession>
<protein>
    <recommendedName>
        <fullName evidence="5">DUF304 domain-containing protein</fullName>
    </recommendedName>
</protein>
<gene>
    <name evidence="3" type="ORF">COV06_03800</name>
</gene>
<comment type="caution">
    <text evidence="3">The sequence shown here is derived from an EMBL/GenBank/DDBJ whole genome shotgun (WGS) entry which is preliminary data.</text>
</comment>
<feature type="compositionally biased region" description="Basic and acidic residues" evidence="1">
    <location>
        <begin position="169"/>
        <end position="180"/>
    </location>
</feature>
<keyword evidence="2" id="KW-0812">Transmembrane</keyword>
<dbReference type="EMBL" id="PCYM01000007">
    <property type="protein sequence ID" value="PIR47377.1"/>
    <property type="molecule type" value="Genomic_DNA"/>
</dbReference>
<dbReference type="Proteomes" id="UP000230084">
    <property type="component" value="Unassembled WGS sequence"/>
</dbReference>
<reference evidence="3 4" key="1">
    <citation type="submission" date="2017-09" db="EMBL/GenBank/DDBJ databases">
        <title>Depth-based differentiation of microbial function through sediment-hosted aquifers and enrichment of novel symbionts in the deep terrestrial subsurface.</title>
        <authorList>
            <person name="Probst A.J."/>
            <person name="Ladd B."/>
            <person name="Jarett J.K."/>
            <person name="Geller-Mcgrath D.E."/>
            <person name="Sieber C.M."/>
            <person name="Emerson J.B."/>
            <person name="Anantharaman K."/>
            <person name="Thomas B.C."/>
            <person name="Malmstrom R."/>
            <person name="Stieglmeier M."/>
            <person name="Klingl A."/>
            <person name="Woyke T."/>
            <person name="Ryan C.M."/>
            <person name="Banfield J.F."/>
        </authorList>
    </citation>
    <scope>NUCLEOTIDE SEQUENCE [LARGE SCALE GENOMIC DNA]</scope>
    <source>
        <strain evidence="3">CG10_big_fil_rev_8_21_14_0_10_50_16</strain>
    </source>
</reference>
<evidence type="ECO:0000256" key="2">
    <source>
        <dbReference type="SAM" id="Phobius"/>
    </source>
</evidence>
<feature type="region of interest" description="Disordered" evidence="1">
    <location>
        <begin position="161"/>
        <end position="180"/>
    </location>
</feature>
<feature type="transmembrane region" description="Helical" evidence="2">
    <location>
        <begin position="47"/>
        <end position="67"/>
    </location>
</feature>
<name>A0A2H0RLR3_9BACT</name>
<keyword evidence="2" id="KW-1133">Transmembrane helix</keyword>
<proteinExistence type="predicted"/>
<organism evidence="3 4">
    <name type="scientific">Candidatus Uhrbacteria bacterium CG10_big_fil_rev_8_21_14_0_10_50_16</name>
    <dbReference type="NCBI Taxonomy" id="1975039"/>
    <lineage>
        <taxon>Bacteria</taxon>
        <taxon>Candidatus Uhriibacteriota</taxon>
    </lineage>
</organism>
<feature type="transmembrane region" description="Helical" evidence="2">
    <location>
        <begin position="20"/>
        <end position="41"/>
    </location>
</feature>
<evidence type="ECO:0000313" key="3">
    <source>
        <dbReference type="EMBL" id="PIR47377.1"/>
    </source>
</evidence>
<evidence type="ECO:0008006" key="5">
    <source>
        <dbReference type="Google" id="ProtNLM"/>
    </source>
</evidence>
<evidence type="ECO:0000256" key="1">
    <source>
        <dbReference type="SAM" id="MobiDB-lite"/>
    </source>
</evidence>
<keyword evidence="2" id="KW-0472">Membrane</keyword>